<dbReference type="InterPro" id="IPR027417">
    <property type="entry name" value="P-loop_NTPase"/>
</dbReference>
<sequence length="379" mass="40810">MEVSRAECVRVAVNIRPLITSELLIGCTDCITVVPGEPQVQIGSHAFTFDYVYGSTGSRSSAIFDDCIYPLLDALFHGYNATVLAYGQTGSGKTYTMGTNYTGEESSGGIIPKVMESIFSRVEAMKDSTEFLIRVSFIEIFKEEVFDLLDPNSSATSKVEGVCVTKPTGPARVPIQIRETVSGGITLAGVTEAEVRTKEEMASYLSHGSTARATGSTNMNSQSSGHAMYIPDISSGSWQSDQTPLRAFQAILTIFGGNVKHPSETLVEFADIQTGVHGSRSHAIFTISMEQKKIARVGVSNDDVGDDILCAKLHLVDLAGSERAKRTGADGMRFKEGIHINKGLLALGNVISALGDEKKRKEGGHVPYRDSKLTRLLQA</sequence>
<dbReference type="GO" id="GO:0008017">
    <property type="term" value="F:microtubule binding"/>
    <property type="evidence" value="ECO:0007669"/>
    <property type="project" value="InterPro"/>
</dbReference>
<gene>
    <name evidence="7" type="primary">KIN4A_5</name>
    <name evidence="7" type="ORF">CK203_110195</name>
</gene>
<dbReference type="InterPro" id="IPR019821">
    <property type="entry name" value="Kinesin_motor_CS"/>
</dbReference>
<feature type="binding site" evidence="4">
    <location>
        <begin position="87"/>
        <end position="94"/>
    </location>
    <ligand>
        <name>ATP</name>
        <dbReference type="ChEBI" id="CHEBI:30616"/>
    </ligand>
</feature>
<evidence type="ECO:0000256" key="3">
    <source>
        <dbReference type="ARBA" id="ARBA00023175"/>
    </source>
</evidence>
<dbReference type="AlphaFoldDB" id="A0A438F8M1"/>
<reference evidence="7 8" key="1">
    <citation type="journal article" date="2018" name="PLoS Genet.">
        <title>Population sequencing reveals clonal diversity and ancestral inbreeding in the grapevine cultivar Chardonnay.</title>
        <authorList>
            <person name="Roach M.J."/>
            <person name="Johnson D.L."/>
            <person name="Bohlmann J."/>
            <person name="van Vuuren H.J."/>
            <person name="Jones S.J."/>
            <person name="Pretorius I.S."/>
            <person name="Schmidt S.A."/>
            <person name="Borneman A.R."/>
        </authorList>
    </citation>
    <scope>NUCLEOTIDE SEQUENCE [LARGE SCALE GENOMIC DNA]</scope>
    <source>
        <strain evidence="8">cv. Chardonnay</strain>
        <tissue evidence="7">Leaf</tissue>
    </source>
</reference>
<keyword evidence="1 4" id="KW-0547">Nucleotide-binding</keyword>
<evidence type="ECO:0000313" key="8">
    <source>
        <dbReference type="Proteomes" id="UP000288805"/>
    </source>
</evidence>
<organism evidence="7 8">
    <name type="scientific">Vitis vinifera</name>
    <name type="common">Grape</name>
    <dbReference type="NCBI Taxonomy" id="29760"/>
    <lineage>
        <taxon>Eukaryota</taxon>
        <taxon>Viridiplantae</taxon>
        <taxon>Streptophyta</taxon>
        <taxon>Embryophyta</taxon>
        <taxon>Tracheophyta</taxon>
        <taxon>Spermatophyta</taxon>
        <taxon>Magnoliopsida</taxon>
        <taxon>eudicotyledons</taxon>
        <taxon>Gunneridae</taxon>
        <taxon>Pentapetalae</taxon>
        <taxon>rosids</taxon>
        <taxon>Vitales</taxon>
        <taxon>Vitaceae</taxon>
        <taxon>Viteae</taxon>
        <taxon>Vitis</taxon>
    </lineage>
</organism>
<keyword evidence="2 4" id="KW-0067">ATP-binding</keyword>
<comment type="similarity">
    <text evidence="4 5">Belongs to the TRAFAC class myosin-kinesin ATPase superfamily. Kinesin family.</text>
</comment>
<dbReference type="Proteomes" id="UP000288805">
    <property type="component" value="Unassembled WGS sequence"/>
</dbReference>
<dbReference type="PRINTS" id="PR00380">
    <property type="entry name" value="KINESINHEAVY"/>
</dbReference>
<evidence type="ECO:0000256" key="1">
    <source>
        <dbReference type="ARBA" id="ARBA00022741"/>
    </source>
</evidence>
<protein>
    <recommendedName>
        <fullName evidence="5">Kinesin-like protein</fullName>
    </recommendedName>
</protein>
<dbReference type="Gene3D" id="3.40.850.10">
    <property type="entry name" value="Kinesin motor domain"/>
    <property type="match status" value="1"/>
</dbReference>
<comment type="caution">
    <text evidence="7">The sequence shown here is derived from an EMBL/GenBank/DDBJ whole genome shotgun (WGS) entry which is preliminary data.</text>
</comment>
<keyword evidence="5" id="KW-0493">Microtubule</keyword>
<evidence type="ECO:0000256" key="4">
    <source>
        <dbReference type="PROSITE-ProRule" id="PRU00283"/>
    </source>
</evidence>
<feature type="domain" description="Kinesin motor" evidence="6">
    <location>
        <begin position="8"/>
        <end position="379"/>
    </location>
</feature>
<dbReference type="SUPFAM" id="SSF52540">
    <property type="entry name" value="P-loop containing nucleoside triphosphate hydrolases"/>
    <property type="match status" value="2"/>
</dbReference>
<name>A0A438F8M1_VITVI</name>
<dbReference type="InterPro" id="IPR027640">
    <property type="entry name" value="Kinesin-like_fam"/>
</dbReference>
<proteinExistence type="inferred from homology"/>
<dbReference type="PANTHER" id="PTHR47969">
    <property type="entry name" value="CHROMOSOME-ASSOCIATED KINESIN KIF4A-RELATED"/>
    <property type="match status" value="1"/>
</dbReference>
<evidence type="ECO:0000256" key="2">
    <source>
        <dbReference type="ARBA" id="ARBA00022840"/>
    </source>
</evidence>
<dbReference type="GO" id="GO:0003777">
    <property type="term" value="F:microtubule motor activity"/>
    <property type="evidence" value="ECO:0007669"/>
    <property type="project" value="InterPro"/>
</dbReference>
<dbReference type="EMBL" id="QGNW01001087">
    <property type="protein sequence ID" value="RVW56300.1"/>
    <property type="molecule type" value="Genomic_DNA"/>
</dbReference>
<dbReference type="InterPro" id="IPR036961">
    <property type="entry name" value="Kinesin_motor_dom_sf"/>
</dbReference>
<dbReference type="InterPro" id="IPR001752">
    <property type="entry name" value="Kinesin_motor_dom"/>
</dbReference>
<dbReference type="PROSITE" id="PS00411">
    <property type="entry name" value="KINESIN_MOTOR_1"/>
    <property type="match status" value="1"/>
</dbReference>
<evidence type="ECO:0000259" key="6">
    <source>
        <dbReference type="PROSITE" id="PS50067"/>
    </source>
</evidence>
<dbReference type="GO" id="GO:0005524">
    <property type="term" value="F:ATP binding"/>
    <property type="evidence" value="ECO:0007669"/>
    <property type="project" value="UniProtKB-UniRule"/>
</dbReference>
<dbReference type="SMART" id="SM00129">
    <property type="entry name" value="KISc"/>
    <property type="match status" value="1"/>
</dbReference>
<evidence type="ECO:0000313" key="7">
    <source>
        <dbReference type="EMBL" id="RVW56300.1"/>
    </source>
</evidence>
<keyword evidence="3 4" id="KW-0505">Motor protein</keyword>
<dbReference type="GO" id="GO:0005874">
    <property type="term" value="C:microtubule"/>
    <property type="evidence" value="ECO:0007669"/>
    <property type="project" value="UniProtKB-KW"/>
</dbReference>
<dbReference type="Pfam" id="PF00225">
    <property type="entry name" value="Kinesin"/>
    <property type="match status" value="2"/>
</dbReference>
<dbReference type="PROSITE" id="PS50067">
    <property type="entry name" value="KINESIN_MOTOR_2"/>
    <property type="match status" value="1"/>
</dbReference>
<dbReference type="GO" id="GO:0007018">
    <property type="term" value="P:microtubule-based movement"/>
    <property type="evidence" value="ECO:0007669"/>
    <property type="project" value="InterPro"/>
</dbReference>
<evidence type="ECO:0000256" key="5">
    <source>
        <dbReference type="RuleBase" id="RU000394"/>
    </source>
</evidence>
<dbReference type="PANTHER" id="PTHR47969:SF6">
    <property type="entry name" value="KINESIN-LIKE PROTEIN KIN-4C"/>
    <property type="match status" value="1"/>
</dbReference>
<accession>A0A438F8M1</accession>